<evidence type="ECO:0000259" key="2">
    <source>
        <dbReference type="Pfam" id="PF00975"/>
    </source>
</evidence>
<dbReference type="InterPro" id="IPR029058">
    <property type="entry name" value="AB_hydrolase_fold"/>
</dbReference>
<dbReference type="Proteomes" id="UP001207742">
    <property type="component" value="Unassembled WGS sequence"/>
</dbReference>
<dbReference type="GO" id="GO:0016787">
    <property type="term" value="F:hydrolase activity"/>
    <property type="evidence" value="ECO:0007669"/>
    <property type="project" value="UniProtKB-KW"/>
</dbReference>
<keyword evidence="4" id="KW-1185">Reference proteome</keyword>
<dbReference type="Pfam" id="PF00975">
    <property type="entry name" value="Thioesterase"/>
    <property type="match status" value="1"/>
</dbReference>
<dbReference type="PANTHER" id="PTHR11487">
    <property type="entry name" value="THIOESTERASE"/>
    <property type="match status" value="1"/>
</dbReference>
<dbReference type="InterPro" id="IPR012223">
    <property type="entry name" value="TEII"/>
</dbReference>
<evidence type="ECO:0000313" key="4">
    <source>
        <dbReference type="Proteomes" id="UP001207742"/>
    </source>
</evidence>
<dbReference type="PANTHER" id="PTHR11487:SF0">
    <property type="entry name" value="S-ACYL FATTY ACID SYNTHASE THIOESTERASE, MEDIUM CHAIN"/>
    <property type="match status" value="1"/>
</dbReference>
<gene>
    <name evidence="3" type="ORF">OL497_08750</name>
</gene>
<protein>
    <submittedName>
        <fullName evidence="3">Alpha/beta fold hydrolase</fullName>
    </submittedName>
</protein>
<comment type="similarity">
    <text evidence="1">Belongs to the thioesterase family.</text>
</comment>
<dbReference type="RefSeq" id="WP_264729498.1">
    <property type="nucleotide sequence ID" value="NZ_JAPDNR010000001.1"/>
</dbReference>
<dbReference type="Gene3D" id="3.40.50.1820">
    <property type="entry name" value="alpha/beta hydrolase"/>
    <property type="match status" value="1"/>
</dbReference>
<sequence length="238" mass="27154">MEKINLICLPFAGGNKHAYRHFEAVAPSSLRLLPFEYPGRGQRTHEPLLDDVHDLAADIYRQVKNILSNRTYAIYGHSLGGLIAYLLTRMIVENGHEPPAHLYITGTSGPADPARQQDPKHLLPIADFINIVREMDGSPAEVLQHEELLHYLEPILRADFKASELYRYEEKPPLDIPITVVTGTREVMSAESIRLWQQETTIPVDFRRMPGNHFFINRFSYELMQLIAKKTVTQIKTG</sequence>
<keyword evidence="3" id="KW-0378">Hydrolase</keyword>
<reference evidence="3 4" key="1">
    <citation type="submission" date="2022-10" db="EMBL/GenBank/DDBJ databases">
        <title>Chitinophaga nivalis PC15 sp. nov., isolated from Pyeongchang county, South Korea.</title>
        <authorList>
            <person name="Trinh H.N."/>
        </authorList>
    </citation>
    <scope>NUCLEOTIDE SEQUENCE [LARGE SCALE GENOMIC DNA]</scope>
    <source>
        <strain evidence="3 4">PC14</strain>
    </source>
</reference>
<accession>A0ABT3IJ60</accession>
<dbReference type="InterPro" id="IPR001031">
    <property type="entry name" value="Thioesterase"/>
</dbReference>
<evidence type="ECO:0000256" key="1">
    <source>
        <dbReference type="ARBA" id="ARBA00007169"/>
    </source>
</evidence>
<proteinExistence type="inferred from homology"/>
<feature type="domain" description="Thioesterase" evidence="2">
    <location>
        <begin position="6"/>
        <end position="220"/>
    </location>
</feature>
<organism evidence="3 4">
    <name type="scientific">Chitinophaga nivalis</name>
    <dbReference type="NCBI Taxonomy" id="2991709"/>
    <lineage>
        <taxon>Bacteria</taxon>
        <taxon>Pseudomonadati</taxon>
        <taxon>Bacteroidota</taxon>
        <taxon>Chitinophagia</taxon>
        <taxon>Chitinophagales</taxon>
        <taxon>Chitinophagaceae</taxon>
        <taxon>Chitinophaga</taxon>
    </lineage>
</organism>
<evidence type="ECO:0000313" key="3">
    <source>
        <dbReference type="EMBL" id="MCW3483979.1"/>
    </source>
</evidence>
<dbReference type="EMBL" id="JAPDNS010000001">
    <property type="protein sequence ID" value="MCW3483979.1"/>
    <property type="molecule type" value="Genomic_DNA"/>
</dbReference>
<dbReference type="SUPFAM" id="SSF53474">
    <property type="entry name" value="alpha/beta-Hydrolases"/>
    <property type="match status" value="1"/>
</dbReference>
<comment type="caution">
    <text evidence="3">The sequence shown here is derived from an EMBL/GenBank/DDBJ whole genome shotgun (WGS) entry which is preliminary data.</text>
</comment>
<name>A0ABT3IJ60_9BACT</name>